<accession>A0A6L5YW34</accession>
<name>A0A6L5YW34_9RHOB</name>
<feature type="signal peptide" evidence="1">
    <location>
        <begin position="1"/>
        <end position="36"/>
    </location>
</feature>
<dbReference type="Pfam" id="PF11412">
    <property type="entry name" value="DsbD_N"/>
    <property type="match status" value="1"/>
</dbReference>
<evidence type="ECO:0000256" key="1">
    <source>
        <dbReference type="SAM" id="SignalP"/>
    </source>
</evidence>
<comment type="caution">
    <text evidence="3">The sequence shown here is derived from an EMBL/GenBank/DDBJ whole genome shotgun (WGS) entry which is preliminary data.</text>
</comment>
<protein>
    <recommendedName>
        <fullName evidence="2">Thiol:disulfide interchange protein DsbD N-terminal domain-containing protein</fullName>
    </recommendedName>
</protein>
<proteinExistence type="predicted"/>
<keyword evidence="4" id="KW-1185">Reference proteome</keyword>
<feature type="chain" id="PRO_5026999893" description="Thiol:disulfide interchange protein DsbD N-terminal domain-containing protein" evidence="1">
    <location>
        <begin position="37"/>
        <end position="286"/>
    </location>
</feature>
<evidence type="ECO:0000259" key="2">
    <source>
        <dbReference type="Pfam" id="PF11412"/>
    </source>
</evidence>
<sequence length="286" mass="29721">MLTDLSRPFLARSAARCLTACALAAGVLAAAPAARAQPNAQDDISQMTLLPGWITERGTRMAGVRITLAPGWKTYWRAPQGIGIPPQFDWAGSQNVARAQVHFPAPEVLDSFGQLSLAYSDEVVFPVELTLQDPAKPVRLALSLSYGVCAEVCVPALSGAALAIPPEATGGGAAIRAAWNTRPVAAAAAGFTGAGCTIRPAGDGYALSARLAHRGTPATPRMVVFEPAADDIWITTDRASAAPGELRIDATIDYFGEGAFALDRGALRMTLIGDGRTVELTGCPAP</sequence>
<reference evidence="3 4" key="1">
    <citation type="submission" date="2019-10" db="EMBL/GenBank/DDBJ databases">
        <title>Cognatihalovulum marinum gen. nov. sp. nov., a new member of the family Rhodobacteraceae isolated from deep seawater of the Northwest Indian Ocean.</title>
        <authorList>
            <person name="Ruan C."/>
            <person name="Wang J."/>
            <person name="Zheng X."/>
            <person name="Song L."/>
            <person name="Zhu Y."/>
            <person name="Huang Y."/>
            <person name="Lu Z."/>
            <person name="Du W."/>
            <person name="Huang L."/>
            <person name="Dai X."/>
        </authorList>
    </citation>
    <scope>NUCLEOTIDE SEQUENCE [LARGE SCALE GENOMIC DNA]</scope>
    <source>
        <strain evidence="3 4">2CG4</strain>
    </source>
</reference>
<keyword evidence="1" id="KW-0732">Signal</keyword>
<feature type="domain" description="Thiol:disulfide interchange protein DsbD N-terminal" evidence="2">
    <location>
        <begin position="56"/>
        <end position="156"/>
    </location>
</feature>
<gene>
    <name evidence="3" type="ORF">GE300_02895</name>
</gene>
<organism evidence="3 4">
    <name type="scientific">Halovulum marinum</name>
    <dbReference type="NCBI Taxonomy" id="2662447"/>
    <lineage>
        <taxon>Bacteria</taxon>
        <taxon>Pseudomonadati</taxon>
        <taxon>Pseudomonadota</taxon>
        <taxon>Alphaproteobacteria</taxon>
        <taxon>Rhodobacterales</taxon>
        <taxon>Paracoccaceae</taxon>
        <taxon>Halovulum</taxon>
    </lineage>
</organism>
<evidence type="ECO:0000313" key="3">
    <source>
        <dbReference type="EMBL" id="MSU88566.1"/>
    </source>
</evidence>
<dbReference type="InterPro" id="IPR028250">
    <property type="entry name" value="DsbDN"/>
</dbReference>
<dbReference type="Proteomes" id="UP000474957">
    <property type="component" value="Unassembled WGS sequence"/>
</dbReference>
<evidence type="ECO:0000313" key="4">
    <source>
        <dbReference type="Proteomes" id="UP000474957"/>
    </source>
</evidence>
<dbReference type="EMBL" id="WIND01000001">
    <property type="protein sequence ID" value="MSU88566.1"/>
    <property type="molecule type" value="Genomic_DNA"/>
</dbReference>
<dbReference type="RefSeq" id="WP_154444646.1">
    <property type="nucleotide sequence ID" value="NZ_WIND01000001.1"/>
</dbReference>
<dbReference type="AlphaFoldDB" id="A0A6L5YW34"/>